<feature type="domain" description="Protein kinase" evidence="2">
    <location>
        <begin position="53"/>
        <end position="101"/>
    </location>
</feature>
<accession>A0A0C2GHK7</accession>
<dbReference type="GO" id="GO:0005524">
    <property type="term" value="F:ATP binding"/>
    <property type="evidence" value="ECO:0007669"/>
    <property type="project" value="UniProtKB-UniRule"/>
</dbReference>
<dbReference type="GO" id="GO:0004672">
    <property type="term" value="F:protein kinase activity"/>
    <property type="evidence" value="ECO:0007669"/>
    <property type="project" value="InterPro"/>
</dbReference>
<dbReference type="Proteomes" id="UP000054047">
    <property type="component" value="Unassembled WGS sequence"/>
</dbReference>
<feature type="binding site" evidence="1">
    <location>
        <position position="82"/>
    </location>
    <ligand>
        <name>ATP</name>
        <dbReference type="ChEBI" id="CHEBI:30616"/>
    </ligand>
</feature>
<evidence type="ECO:0000313" key="3">
    <source>
        <dbReference type="EMBL" id="KIH60675.1"/>
    </source>
</evidence>
<sequence>MAARNRNISLQADFMGTVGKILVDEHYPTEIDDAPLFDKIESIRSNVKFEQCYERSKLIGDGKFGKVYLVREKSTGTEFAAKVIRLKQEFCKTIMAKQIPL</sequence>
<dbReference type="PROSITE" id="PS00107">
    <property type="entry name" value="PROTEIN_KINASE_ATP"/>
    <property type="match status" value="1"/>
</dbReference>
<gene>
    <name evidence="3" type="ORF">ANCDUO_09065</name>
</gene>
<evidence type="ECO:0000259" key="2">
    <source>
        <dbReference type="PROSITE" id="PS50011"/>
    </source>
</evidence>
<dbReference type="OrthoDB" id="10260894at2759"/>
<evidence type="ECO:0000256" key="1">
    <source>
        <dbReference type="PROSITE-ProRule" id="PRU10141"/>
    </source>
</evidence>
<evidence type="ECO:0000313" key="4">
    <source>
        <dbReference type="Proteomes" id="UP000054047"/>
    </source>
</evidence>
<dbReference type="InterPro" id="IPR017441">
    <property type="entry name" value="Protein_kinase_ATP_BS"/>
</dbReference>
<name>A0A0C2GHK7_9BILA</name>
<keyword evidence="1" id="KW-0067">ATP-binding</keyword>
<dbReference type="Gene3D" id="3.30.200.20">
    <property type="entry name" value="Phosphorylase Kinase, domain 1"/>
    <property type="match status" value="1"/>
</dbReference>
<proteinExistence type="predicted"/>
<dbReference type="EMBL" id="KN730755">
    <property type="protein sequence ID" value="KIH60675.1"/>
    <property type="molecule type" value="Genomic_DNA"/>
</dbReference>
<dbReference type="InterPro" id="IPR011009">
    <property type="entry name" value="Kinase-like_dom_sf"/>
</dbReference>
<reference evidence="3 4" key="1">
    <citation type="submission" date="2013-12" db="EMBL/GenBank/DDBJ databases">
        <title>Draft genome of the parsitic nematode Ancylostoma duodenale.</title>
        <authorList>
            <person name="Mitreva M."/>
        </authorList>
    </citation>
    <scope>NUCLEOTIDE SEQUENCE [LARGE SCALE GENOMIC DNA]</scope>
    <source>
        <strain evidence="3 4">Zhejiang</strain>
    </source>
</reference>
<organism evidence="3 4">
    <name type="scientific">Ancylostoma duodenale</name>
    <dbReference type="NCBI Taxonomy" id="51022"/>
    <lineage>
        <taxon>Eukaryota</taxon>
        <taxon>Metazoa</taxon>
        <taxon>Ecdysozoa</taxon>
        <taxon>Nematoda</taxon>
        <taxon>Chromadorea</taxon>
        <taxon>Rhabditida</taxon>
        <taxon>Rhabditina</taxon>
        <taxon>Rhabditomorpha</taxon>
        <taxon>Strongyloidea</taxon>
        <taxon>Ancylostomatidae</taxon>
        <taxon>Ancylostomatinae</taxon>
        <taxon>Ancylostoma</taxon>
    </lineage>
</organism>
<protein>
    <recommendedName>
        <fullName evidence="2">Protein kinase domain-containing protein</fullName>
    </recommendedName>
</protein>
<dbReference type="SUPFAM" id="SSF56112">
    <property type="entry name" value="Protein kinase-like (PK-like)"/>
    <property type="match status" value="1"/>
</dbReference>
<keyword evidence="1" id="KW-0547">Nucleotide-binding</keyword>
<dbReference type="PROSITE" id="PS50011">
    <property type="entry name" value="PROTEIN_KINASE_DOM"/>
    <property type="match status" value="1"/>
</dbReference>
<dbReference type="InterPro" id="IPR000719">
    <property type="entry name" value="Prot_kinase_dom"/>
</dbReference>
<keyword evidence="4" id="KW-1185">Reference proteome</keyword>
<dbReference type="AlphaFoldDB" id="A0A0C2GHK7"/>